<sequence length="75" mass="8251">MVQLQRAGVELRAGFKVEWLVASPAAEGTPALLDALEAAGRPWLQCHPVYGASSSCRWRRARSWRPPTSWCTPGC</sequence>
<dbReference type="EMBL" id="CP003495">
    <property type="protein sequence ID" value="AFY29584.1"/>
    <property type="molecule type" value="Genomic_DNA"/>
</dbReference>
<gene>
    <name evidence="1" type="ordered locus">Cyagr_2478</name>
</gene>
<dbReference type="Proteomes" id="UP000010388">
    <property type="component" value="Chromosome"/>
</dbReference>
<accession>K9PAG5</accession>
<dbReference type="AlphaFoldDB" id="K9PAG5"/>
<name>K9PAG5_CYAGP</name>
<protein>
    <submittedName>
        <fullName evidence="1">Uncharacterized protein</fullName>
    </submittedName>
</protein>
<organism evidence="1 2">
    <name type="scientific">Cyanobium gracile (strain ATCC 27147 / PCC 6307)</name>
    <dbReference type="NCBI Taxonomy" id="292564"/>
    <lineage>
        <taxon>Bacteria</taxon>
        <taxon>Bacillati</taxon>
        <taxon>Cyanobacteriota</taxon>
        <taxon>Cyanophyceae</taxon>
        <taxon>Synechococcales</taxon>
        <taxon>Prochlorococcaceae</taxon>
        <taxon>Cyanobium</taxon>
    </lineage>
</organism>
<dbReference type="HOGENOM" id="CLU_2664963_0_0_3"/>
<dbReference type="KEGG" id="cgc:Cyagr_2478"/>
<proteinExistence type="predicted"/>
<dbReference type="STRING" id="292564.Cyagr_2478"/>
<dbReference type="RefSeq" id="WP_015110022.1">
    <property type="nucleotide sequence ID" value="NC_019675.1"/>
</dbReference>
<reference evidence="2" key="1">
    <citation type="journal article" date="2013" name="Proc. Natl. Acad. Sci. U.S.A.">
        <title>Improving the coverage of the cyanobacterial phylum using diversity-driven genome sequencing.</title>
        <authorList>
            <person name="Shih P.M."/>
            <person name="Wu D."/>
            <person name="Latifi A."/>
            <person name="Axen S.D."/>
            <person name="Fewer D.P."/>
            <person name="Talla E."/>
            <person name="Calteau A."/>
            <person name="Cai F."/>
            <person name="Tandeau de Marsac N."/>
            <person name="Rippka R."/>
            <person name="Herdman M."/>
            <person name="Sivonen K."/>
            <person name="Coursin T."/>
            <person name="Laurent T."/>
            <person name="Goodwin L."/>
            <person name="Nolan M."/>
            <person name="Davenport K.W."/>
            <person name="Han C.S."/>
            <person name="Rubin E.M."/>
            <person name="Eisen J.A."/>
            <person name="Woyke T."/>
            <person name="Gugger M."/>
            <person name="Kerfeld C.A."/>
        </authorList>
    </citation>
    <scope>NUCLEOTIDE SEQUENCE [LARGE SCALE GENOMIC DNA]</scope>
    <source>
        <strain evidence="2">ATCC 27147 / PCC 6307</strain>
    </source>
</reference>
<evidence type="ECO:0000313" key="1">
    <source>
        <dbReference type="EMBL" id="AFY29584.1"/>
    </source>
</evidence>
<evidence type="ECO:0000313" key="2">
    <source>
        <dbReference type="Proteomes" id="UP000010388"/>
    </source>
</evidence>